<dbReference type="AlphaFoldDB" id="A0A3P5ZGI7"/>
<evidence type="ECO:0000313" key="1">
    <source>
        <dbReference type="EMBL" id="VDC71338.1"/>
    </source>
</evidence>
<protein>
    <submittedName>
        <fullName evidence="1">Uncharacterized protein</fullName>
    </submittedName>
</protein>
<organism evidence="1">
    <name type="scientific">Brassica campestris</name>
    <name type="common">Field mustard</name>
    <dbReference type="NCBI Taxonomy" id="3711"/>
    <lineage>
        <taxon>Eukaryota</taxon>
        <taxon>Viridiplantae</taxon>
        <taxon>Streptophyta</taxon>
        <taxon>Embryophyta</taxon>
        <taxon>Tracheophyta</taxon>
        <taxon>Spermatophyta</taxon>
        <taxon>Magnoliopsida</taxon>
        <taxon>eudicotyledons</taxon>
        <taxon>Gunneridae</taxon>
        <taxon>Pentapetalae</taxon>
        <taxon>rosids</taxon>
        <taxon>malvids</taxon>
        <taxon>Brassicales</taxon>
        <taxon>Brassicaceae</taxon>
        <taxon>Brassiceae</taxon>
        <taxon>Brassica</taxon>
    </lineage>
</organism>
<proteinExistence type="predicted"/>
<reference evidence="1" key="1">
    <citation type="submission" date="2018-11" db="EMBL/GenBank/DDBJ databases">
        <authorList>
            <consortium name="Genoscope - CEA"/>
            <person name="William W."/>
        </authorList>
    </citation>
    <scope>NUCLEOTIDE SEQUENCE</scope>
</reference>
<accession>A0A3P5ZGI7</accession>
<sequence>MMMIFWGWILWKWRMVTHHVMWFLRWLHEIPLISPRV</sequence>
<gene>
    <name evidence="1" type="ORF">BRAA05T21052Z</name>
</gene>
<name>A0A3P5ZGI7_BRACM</name>
<dbReference type="EMBL" id="LR031570">
    <property type="protein sequence ID" value="VDC71338.1"/>
    <property type="molecule type" value="Genomic_DNA"/>
</dbReference>